<dbReference type="Proteomes" id="UP000316079">
    <property type="component" value="Unassembled WGS sequence"/>
</dbReference>
<sequence>MTDNPRWAAMAQDGNINAHDQCLKVIQNMPIPLIFNGEQGLPETGMGCLRQNASVCCFPPPSRRLPAIIDANGLRQINPFLLPLRPPFLQCLSRKVIDEKPFPYFSLTDSSRLFSTDVPCEDSSRRDVFLFKPSNEASMHRRLCWADCSYRPDQSLMVVWSKALYAIDVRSVSDVMPLYWEEEQPRYSSPPIPSPTPPPSSPLVRGRKQLSQLSTSDQTLQSPDACHQDSLANRIGSPQGWLSGNDYCEGLNQEALASRTLEAPHYCISCQDTLRNNQSFQDPLTTRGGTPAIKILDQHRSYPEEKEKCCDSESSSVFTQKHTCHAGAFVNNRSSLLSLLARAYISLPSLVWGEKQEDSYHRRAKGYVFVYVCFHLYFERGVITDHVVRLWSLTSSKADRLSKSTGHMINGYNDEGKIFNPVKVKQGSALTRSSQEQYSSITFTSDTKLSLLPPSASKLWHHGMLGEEVTHPRQTDSWGKLDTSIKKGPPHHHLFQPFTKMHLEDLPKSPAAPFIHLPCSRRANPDVSLMGWITAQERVHSVRDSGNLCQIKTDDHGAACQRRAPFKMDKAHKIKTYDIYAIDSHSTSWTLNLSHGVLEGSDTDGSNLVDFSGLGQEGYTLELTFLTGSQTKVKKLGIAHSHSKARDLPGQRRSSAPSLPLFFPSFPPSGIINLSAILAKSQMPSATMASRSMLPTTMTSEQKGQTSPLCECCRVTPLHPWLTPGLCLTSLGSADSDYSSGILDRSIKLKPPRGYLLWESANPGIFVGRLLTNPAQGDSSSMGSPLPKNSVHNH</sequence>
<proteinExistence type="predicted"/>
<feature type="compositionally biased region" description="Pro residues" evidence="1">
    <location>
        <begin position="188"/>
        <end position="201"/>
    </location>
</feature>
<name>A0A553N273_9TELE</name>
<feature type="compositionally biased region" description="Low complexity" evidence="1">
    <location>
        <begin position="209"/>
        <end position="222"/>
    </location>
</feature>
<evidence type="ECO:0000313" key="2">
    <source>
        <dbReference type="EMBL" id="TRY59538.1"/>
    </source>
</evidence>
<gene>
    <name evidence="2" type="ORF">DNTS_012231</name>
</gene>
<reference evidence="2 3" key="1">
    <citation type="journal article" date="2019" name="Sci. Data">
        <title>Hybrid genome assembly and annotation of Danionella translucida.</title>
        <authorList>
            <person name="Kadobianskyi M."/>
            <person name="Schulze L."/>
            <person name="Schuelke M."/>
            <person name="Judkewitz B."/>
        </authorList>
    </citation>
    <scope>NUCLEOTIDE SEQUENCE [LARGE SCALE GENOMIC DNA]</scope>
    <source>
        <strain evidence="2 3">Bolton</strain>
    </source>
</reference>
<evidence type="ECO:0000313" key="3">
    <source>
        <dbReference type="Proteomes" id="UP000316079"/>
    </source>
</evidence>
<dbReference type="EMBL" id="SRMA01027115">
    <property type="protein sequence ID" value="TRY59538.1"/>
    <property type="molecule type" value="Genomic_DNA"/>
</dbReference>
<accession>A0A553N273</accession>
<organism evidence="2 3">
    <name type="scientific">Danionella cerebrum</name>
    <dbReference type="NCBI Taxonomy" id="2873325"/>
    <lineage>
        <taxon>Eukaryota</taxon>
        <taxon>Metazoa</taxon>
        <taxon>Chordata</taxon>
        <taxon>Craniata</taxon>
        <taxon>Vertebrata</taxon>
        <taxon>Euteleostomi</taxon>
        <taxon>Actinopterygii</taxon>
        <taxon>Neopterygii</taxon>
        <taxon>Teleostei</taxon>
        <taxon>Ostariophysi</taxon>
        <taxon>Cypriniformes</taxon>
        <taxon>Danionidae</taxon>
        <taxon>Danioninae</taxon>
        <taxon>Danionella</taxon>
    </lineage>
</organism>
<feature type="region of interest" description="Disordered" evidence="1">
    <location>
        <begin position="185"/>
        <end position="224"/>
    </location>
</feature>
<keyword evidence="3" id="KW-1185">Reference proteome</keyword>
<evidence type="ECO:0000256" key="1">
    <source>
        <dbReference type="SAM" id="MobiDB-lite"/>
    </source>
</evidence>
<protein>
    <submittedName>
        <fullName evidence="2">Uncharacterized protein</fullName>
    </submittedName>
</protein>
<comment type="caution">
    <text evidence="2">The sequence shown here is derived from an EMBL/GenBank/DDBJ whole genome shotgun (WGS) entry which is preliminary data.</text>
</comment>
<dbReference type="AlphaFoldDB" id="A0A553N273"/>
<dbReference type="OrthoDB" id="10666183at2759"/>